<dbReference type="AlphaFoldDB" id="A0A644WT89"/>
<comment type="caution">
    <text evidence="3">The sequence shown here is derived from an EMBL/GenBank/DDBJ whole genome shotgun (WGS) entry which is preliminary data.</text>
</comment>
<name>A0A644WT89_9ZZZZ</name>
<gene>
    <name evidence="3" type="ORF">SDC9_53452</name>
</gene>
<evidence type="ECO:0000256" key="1">
    <source>
        <dbReference type="SAM" id="MobiDB-lite"/>
    </source>
</evidence>
<feature type="region of interest" description="Disordered" evidence="1">
    <location>
        <begin position="1"/>
        <end position="36"/>
    </location>
</feature>
<protein>
    <submittedName>
        <fullName evidence="3">Uncharacterized protein</fullName>
    </submittedName>
</protein>
<sequence>MDLDDLFDNDHNKQKHNNDHNYRHEKQHTSYQRKNGFDGMPQIIERITANPKLVRIIGLTVILIAIVLIVLIIVLFPAILELLKFLTDNGLKGLLDLIWSGAK</sequence>
<dbReference type="EMBL" id="VSSQ01001304">
    <property type="protein sequence ID" value="MPM07146.1"/>
    <property type="molecule type" value="Genomic_DNA"/>
</dbReference>
<feature type="transmembrane region" description="Helical" evidence="2">
    <location>
        <begin position="56"/>
        <end position="80"/>
    </location>
</feature>
<reference evidence="3" key="1">
    <citation type="submission" date="2019-08" db="EMBL/GenBank/DDBJ databases">
        <authorList>
            <person name="Kucharzyk K."/>
            <person name="Murdoch R.W."/>
            <person name="Higgins S."/>
            <person name="Loffler F."/>
        </authorList>
    </citation>
    <scope>NUCLEOTIDE SEQUENCE</scope>
</reference>
<keyword evidence="2" id="KW-0472">Membrane</keyword>
<organism evidence="3">
    <name type="scientific">bioreactor metagenome</name>
    <dbReference type="NCBI Taxonomy" id="1076179"/>
    <lineage>
        <taxon>unclassified sequences</taxon>
        <taxon>metagenomes</taxon>
        <taxon>ecological metagenomes</taxon>
    </lineage>
</organism>
<evidence type="ECO:0000256" key="2">
    <source>
        <dbReference type="SAM" id="Phobius"/>
    </source>
</evidence>
<keyword evidence="2" id="KW-0812">Transmembrane</keyword>
<accession>A0A644WT89</accession>
<proteinExistence type="predicted"/>
<evidence type="ECO:0000313" key="3">
    <source>
        <dbReference type="EMBL" id="MPM07146.1"/>
    </source>
</evidence>
<feature type="compositionally biased region" description="Basic and acidic residues" evidence="1">
    <location>
        <begin position="8"/>
        <end position="28"/>
    </location>
</feature>
<keyword evidence="2" id="KW-1133">Transmembrane helix</keyword>